<gene>
    <name evidence="1" type="ORF">Tco_0747505</name>
</gene>
<proteinExistence type="predicted"/>
<dbReference type="CDD" id="cd00303">
    <property type="entry name" value="retropepsin_like"/>
    <property type="match status" value="1"/>
</dbReference>
<dbReference type="InterPro" id="IPR021109">
    <property type="entry name" value="Peptidase_aspartic_dom_sf"/>
</dbReference>
<name>A0ABQ4YSW9_9ASTR</name>
<organism evidence="1 2">
    <name type="scientific">Tanacetum coccineum</name>
    <dbReference type="NCBI Taxonomy" id="301880"/>
    <lineage>
        <taxon>Eukaryota</taxon>
        <taxon>Viridiplantae</taxon>
        <taxon>Streptophyta</taxon>
        <taxon>Embryophyta</taxon>
        <taxon>Tracheophyta</taxon>
        <taxon>Spermatophyta</taxon>
        <taxon>Magnoliopsida</taxon>
        <taxon>eudicotyledons</taxon>
        <taxon>Gunneridae</taxon>
        <taxon>Pentapetalae</taxon>
        <taxon>asterids</taxon>
        <taxon>campanulids</taxon>
        <taxon>Asterales</taxon>
        <taxon>Asteraceae</taxon>
        <taxon>Asteroideae</taxon>
        <taxon>Anthemideae</taxon>
        <taxon>Anthemidinae</taxon>
        <taxon>Tanacetum</taxon>
    </lineage>
</organism>
<sequence>METQIEQTKEFHAKTASSLANGQCKAVYANNEAPLNIEPYEVPFNDGIQVAQEEDLGISVNVMPKSIFEHLKIANLKKTDMIVEMADMTKRAPIRILENVLVKIDKFIFLSDFVIMDMLNTRNEIMILGRPFLPTIHAKIDVFNKEISLGIRHDGVTFDMDKKVHNFTTTIGKVYTMNSIHSEEHSTNSNEPSDMSS</sequence>
<keyword evidence="1" id="KW-0548">Nucleotidyltransferase</keyword>
<accession>A0ABQ4YSW9</accession>
<keyword evidence="2" id="KW-1185">Reference proteome</keyword>
<keyword evidence="1" id="KW-0808">Transferase</keyword>
<dbReference type="EMBL" id="BQNB010010711">
    <property type="protein sequence ID" value="GJS80964.1"/>
    <property type="molecule type" value="Genomic_DNA"/>
</dbReference>
<dbReference type="PANTHER" id="PTHR33067:SF35">
    <property type="entry name" value="ASPARTIC PEPTIDASE DDI1-TYPE DOMAIN-CONTAINING PROTEIN"/>
    <property type="match status" value="1"/>
</dbReference>
<keyword evidence="1" id="KW-0695">RNA-directed DNA polymerase</keyword>
<evidence type="ECO:0000313" key="1">
    <source>
        <dbReference type="EMBL" id="GJS80964.1"/>
    </source>
</evidence>
<comment type="caution">
    <text evidence="1">The sequence shown here is derived from an EMBL/GenBank/DDBJ whole genome shotgun (WGS) entry which is preliminary data.</text>
</comment>
<protein>
    <submittedName>
        <fullName evidence="1">Reverse transcriptase domain-containing protein</fullName>
    </submittedName>
</protein>
<reference evidence="1" key="2">
    <citation type="submission" date="2022-01" db="EMBL/GenBank/DDBJ databases">
        <authorList>
            <person name="Yamashiro T."/>
            <person name="Shiraishi A."/>
            <person name="Satake H."/>
            <person name="Nakayama K."/>
        </authorList>
    </citation>
    <scope>NUCLEOTIDE SEQUENCE</scope>
</reference>
<dbReference type="GO" id="GO:0003964">
    <property type="term" value="F:RNA-directed DNA polymerase activity"/>
    <property type="evidence" value="ECO:0007669"/>
    <property type="project" value="UniProtKB-KW"/>
</dbReference>
<dbReference type="Proteomes" id="UP001151760">
    <property type="component" value="Unassembled WGS sequence"/>
</dbReference>
<reference evidence="1" key="1">
    <citation type="journal article" date="2022" name="Int. J. Mol. Sci.">
        <title>Draft Genome of Tanacetum Coccineum: Genomic Comparison of Closely Related Tanacetum-Family Plants.</title>
        <authorList>
            <person name="Yamashiro T."/>
            <person name="Shiraishi A."/>
            <person name="Nakayama K."/>
            <person name="Satake H."/>
        </authorList>
    </citation>
    <scope>NUCLEOTIDE SEQUENCE</scope>
</reference>
<dbReference type="Gene3D" id="2.40.70.10">
    <property type="entry name" value="Acid Proteases"/>
    <property type="match status" value="1"/>
</dbReference>
<dbReference type="PANTHER" id="PTHR33067">
    <property type="entry name" value="RNA-DIRECTED DNA POLYMERASE-RELATED"/>
    <property type="match status" value="1"/>
</dbReference>
<evidence type="ECO:0000313" key="2">
    <source>
        <dbReference type="Proteomes" id="UP001151760"/>
    </source>
</evidence>